<dbReference type="InterPro" id="IPR029071">
    <property type="entry name" value="Ubiquitin-like_domsf"/>
</dbReference>
<dbReference type="Proteomes" id="UP000594262">
    <property type="component" value="Unplaced"/>
</dbReference>
<dbReference type="PROSITE" id="PS50053">
    <property type="entry name" value="UBIQUITIN_2"/>
    <property type="match status" value="1"/>
</dbReference>
<sequence length="223" mass="25929">MNVMEYHSIRSIRQYIEIQYKVRRNDQILLFKGEEIRENQSLLSLMTNGPLDDFPLNLVVVNRPFTVRVRRAYERYSNEFGVEVLNSNTIGEVKVKIAERNGIPLQYVKISSDADGKEELKDDSKLIEDCGLELYPIIWMKPVLRIHVTFVEFPIEHSTDYEILEEHSKLKDVIKKIRKANGLKKIEIRDADAELLEPNVSLLDVAEIHVQVHNPLKKSCIVM</sequence>
<accession>A0A7M5XC84</accession>
<feature type="domain" description="Ubiquitin-like" evidence="1">
    <location>
        <begin position="65"/>
        <end position="133"/>
    </location>
</feature>
<organism evidence="2 3">
    <name type="scientific">Clytia hemisphaerica</name>
    <dbReference type="NCBI Taxonomy" id="252671"/>
    <lineage>
        <taxon>Eukaryota</taxon>
        <taxon>Metazoa</taxon>
        <taxon>Cnidaria</taxon>
        <taxon>Hydrozoa</taxon>
        <taxon>Hydroidolina</taxon>
        <taxon>Leptothecata</taxon>
        <taxon>Obeliida</taxon>
        <taxon>Clytiidae</taxon>
        <taxon>Clytia</taxon>
    </lineage>
</organism>
<evidence type="ECO:0000313" key="2">
    <source>
        <dbReference type="EnsemblMetazoa" id="CLYHEMP020957.1"/>
    </source>
</evidence>
<name>A0A7M5XC84_9CNID</name>
<dbReference type="Gene3D" id="3.10.20.90">
    <property type="entry name" value="Phosphatidylinositol 3-kinase Catalytic Subunit, Chain A, domain 1"/>
    <property type="match status" value="1"/>
</dbReference>
<dbReference type="SUPFAM" id="SSF54236">
    <property type="entry name" value="Ubiquitin-like"/>
    <property type="match status" value="1"/>
</dbReference>
<dbReference type="OrthoDB" id="428577at2759"/>
<reference evidence="2" key="1">
    <citation type="submission" date="2021-01" db="UniProtKB">
        <authorList>
            <consortium name="EnsemblMetazoa"/>
        </authorList>
    </citation>
    <scope>IDENTIFICATION</scope>
</reference>
<evidence type="ECO:0000313" key="3">
    <source>
        <dbReference type="Proteomes" id="UP000594262"/>
    </source>
</evidence>
<dbReference type="InterPro" id="IPR000626">
    <property type="entry name" value="Ubiquitin-like_dom"/>
</dbReference>
<protein>
    <recommendedName>
        <fullName evidence="1">Ubiquitin-like domain-containing protein</fullName>
    </recommendedName>
</protein>
<proteinExistence type="predicted"/>
<dbReference type="AlphaFoldDB" id="A0A7M5XC84"/>
<evidence type="ECO:0000259" key="1">
    <source>
        <dbReference type="PROSITE" id="PS50053"/>
    </source>
</evidence>
<keyword evidence="3" id="KW-1185">Reference proteome</keyword>
<dbReference type="EnsemblMetazoa" id="CLYHEMT020957.1">
    <property type="protein sequence ID" value="CLYHEMP020957.1"/>
    <property type="gene ID" value="CLYHEMG020957"/>
</dbReference>